<evidence type="ECO:0000313" key="2">
    <source>
        <dbReference type="Proteomes" id="UP001246858"/>
    </source>
</evidence>
<evidence type="ECO:0000313" key="1">
    <source>
        <dbReference type="EMBL" id="MDR6784532.1"/>
    </source>
</evidence>
<accession>A0ACC6KZE6</accession>
<keyword evidence="2" id="KW-1185">Reference proteome</keyword>
<protein>
    <submittedName>
        <fullName evidence="1">Beta-lactamase superfamily II metal-dependent hydrolase</fullName>
    </submittedName>
</protein>
<name>A0ACC6KZE6_9SPHI</name>
<keyword evidence="1" id="KW-0378">Hydrolase</keyword>
<gene>
    <name evidence="1" type="ORF">J2X78_003097</name>
</gene>
<organism evidence="1 2">
    <name type="scientific">Pedobacter africanus</name>
    <dbReference type="NCBI Taxonomy" id="151894"/>
    <lineage>
        <taxon>Bacteria</taxon>
        <taxon>Pseudomonadati</taxon>
        <taxon>Bacteroidota</taxon>
        <taxon>Sphingobacteriia</taxon>
        <taxon>Sphingobacteriales</taxon>
        <taxon>Sphingobacteriaceae</taxon>
        <taxon>Pedobacter</taxon>
    </lineage>
</organism>
<dbReference type="Proteomes" id="UP001246858">
    <property type="component" value="Unassembled WGS sequence"/>
</dbReference>
<proteinExistence type="predicted"/>
<reference evidence="1" key="1">
    <citation type="submission" date="2023-07" db="EMBL/GenBank/DDBJ databases">
        <title>Sorghum-associated microbial communities from plants grown in Nebraska, USA.</title>
        <authorList>
            <person name="Schachtman D."/>
        </authorList>
    </citation>
    <scope>NUCLEOTIDE SEQUENCE</scope>
    <source>
        <strain evidence="1">2697</strain>
    </source>
</reference>
<sequence>MADQYKAIGSLYADIYSTIEKGEKKQGKINRILMGSFVKLLPDETEKWQKVFAFDTEGWLQKKHLINQPGLKVFYADVGQGDGALIEVGGDQAGIKMLIDGGPGTNLFRYLRYYQYKFAYNNGQKTHFDLVFISHFDKDHYEGLIPILNDDNFSFGTIYHNGIAKFDSDKAKRPPEYNTTLGKKIKKDSKPYLVTTFNTLEDLNRLKDHGGMQELQQRFLNAVNTAKIEGRLQDFKRLDHKDTFPTREINGQPFAIDVLGPIPTRLSGELAFDFFPNPEGSDSESHTVNGHSLVLKLTYGTRTLLFGGDLNIPAEEHLLSHYGAENPFEVDVAKSCHHGASEFTIDFMAKVNPLATVISSGDNNTYAHPRADAVGCSGKYSRSKCPLVFSTELARSTDINTSTIRYGMINLRCDGTRMIMAQMLESIQGKNDVWNLYEWQLNP</sequence>
<comment type="caution">
    <text evidence="1">The sequence shown here is derived from an EMBL/GenBank/DDBJ whole genome shotgun (WGS) entry which is preliminary data.</text>
</comment>
<dbReference type="EMBL" id="JAVDTF010000002">
    <property type="protein sequence ID" value="MDR6784532.1"/>
    <property type="molecule type" value="Genomic_DNA"/>
</dbReference>